<comment type="caution">
    <text evidence="2">The sequence shown here is derived from an EMBL/GenBank/DDBJ whole genome shotgun (WGS) entry which is preliminary data.</text>
</comment>
<dbReference type="EMBL" id="JABCIY010000306">
    <property type="protein sequence ID" value="KAF7185882.1"/>
    <property type="molecule type" value="Genomic_DNA"/>
</dbReference>
<keyword evidence="1" id="KW-0472">Membrane</keyword>
<keyword evidence="3" id="KW-1185">Reference proteome</keyword>
<evidence type="ECO:0000313" key="3">
    <source>
        <dbReference type="Proteomes" id="UP000660729"/>
    </source>
</evidence>
<dbReference type="OrthoDB" id="2555959at2759"/>
<reference evidence="2" key="1">
    <citation type="submission" date="2020-04" db="EMBL/GenBank/DDBJ databases">
        <title>Draft genome resource of the tomato pathogen Pseudocercospora fuligena.</title>
        <authorList>
            <person name="Zaccaron A."/>
        </authorList>
    </citation>
    <scope>NUCLEOTIDE SEQUENCE</scope>
    <source>
        <strain evidence="2">PF001</strain>
    </source>
</reference>
<dbReference type="AlphaFoldDB" id="A0A8H6R8P4"/>
<organism evidence="2 3">
    <name type="scientific">Pseudocercospora fuligena</name>
    <dbReference type="NCBI Taxonomy" id="685502"/>
    <lineage>
        <taxon>Eukaryota</taxon>
        <taxon>Fungi</taxon>
        <taxon>Dikarya</taxon>
        <taxon>Ascomycota</taxon>
        <taxon>Pezizomycotina</taxon>
        <taxon>Dothideomycetes</taxon>
        <taxon>Dothideomycetidae</taxon>
        <taxon>Mycosphaerellales</taxon>
        <taxon>Mycosphaerellaceae</taxon>
        <taxon>Pseudocercospora</taxon>
    </lineage>
</organism>
<dbReference type="Proteomes" id="UP000660729">
    <property type="component" value="Unassembled WGS sequence"/>
</dbReference>
<proteinExistence type="predicted"/>
<evidence type="ECO:0000313" key="2">
    <source>
        <dbReference type="EMBL" id="KAF7185882.1"/>
    </source>
</evidence>
<feature type="transmembrane region" description="Helical" evidence="1">
    <location>
        <begin position="16"/>
        <end position="33"/>
    </location>
</feature>
<gene>
    <name evidence="2" type="ORF">HII31_12755</name>
</gene>
<keyword evidence="1" id="KW-0812">Transmembrane</keyword>
<protein>
    <submittedName>
        <fullName evidence="2">Uncharacterized protein</fullName>
    </submittedName>
</protein>
<keyword evidence="1" id="KW-1133">Transmembrane helix</keyword>
<name>A0A8H6R8P4_9PEZI</name>
<accession>A0A8H6R8P4</accession>
<sequence>MSLWQSYRNLSQRTRLIIGGGIMAYATAGLFLSDKAESFFGFTPTEQDKQALKDAVPKVQFVEKDK</sequence>
<evidence type="ECO:0000256" key="1">
    <source>
        <dbReference type="SAM" id="Phobius"/>
    </source>
</evidence>